<feature type="compositionally biased region" description="Basic and acidic residues" evidence="1">
    <location>
        <begin position="77"/>
        <end position="92"/>
    </location>
</feature>
<feature type="compositionally biased region" description="Acidic residues" evidence="1">
    <location>
        <begin position="174"/>
        <end position="191"/>
    </location>
</feature>
<feature type="compositionally biased region" description="Basic and acidic residues" evidence="1">
    <location>
        <begin position="99"/>
        <end position="145"/>
    </location>
</feature>
<gene>
    <name evidence="2" type="ORF">ElyMa_002303400</name>
</gene>
<evidence type="ECO:0000256" key="1">
    <source>
        <dbReference type="SAM" id="MobiDB-lite"/>
    </source>
</evidence>
<feature type="region of interest" description="Disordered" evidence="1">
    <location>
        <begin position="77"/>
        <end position="238"/>
    </location>
</feature>
<feature type="compositionally biased region" description="Acidic residues" evidence="1">
    <location>
        <begin position="200"/>
        <end position="219"/>
    </location>
</feature>
<evidence type="ECO:0000313" key="3">
    <source>
        <dbReference type="Proteomes" id="UP000762676"/>
    </source>
</evidence>
<evidence type="ECO:0000313" key="2">
    <source>
        <dbReference type="EMBL" id="GFR80024.1"/>
    </source>
</evidence>
<dbReference type="AlphaFoldDB" id="A0AAV4G3D6"/>
<keyword evidence="3" id="KW-1185">Reference proteome</keyword>
<reference evidence="2 3" key="1">
    <citation type="journal article" date="2021" name="Elife">
        <title>Chloroplast acquisition without the gene transfer in kleptoplastic sea slugs, Plakobranchus ocellatus.</title>
        <authorList>
            <person name="Maeda T."/>
            <person name="Takahashi S."/>
            <person name="Yoshida T."/>
            <person name="Shimamura S."/>
            <person name="Takaki Y."/>
            <person name="Nagai Y."/>
            <person name="Toyoda A."/>
            <person name="Suzuki Y."/>
            <person name="Arimoto A."/>
            <person name="Ishii H."/>
            <person name="Satoh N."/>
            <person name="Nishiyama T."/>
            <person name="Hasebe M."/>
            <person name="Maruyama T."/>
            <person name="Minagawa J."/>
            <person name="Obokata J."/>
            <person name="Shigenobu S."/>
        </authorList>
    </citation>
    <scope>NUCLEOTIDE SEQUENCE [LARGE SCALE GENOMIC DNA]</scope>
</reference>
<feature type="compositionally biased region" description="Basic and acidic residues" evidence="1">
    <location>
        <begin position="153"/>
        <end position="173"/>
    </location>
</feature>
<dbReference type="EMBL" id="BMAT01004771">
    <property type="protein sequence ID" value="GFR80024.1"/>
    <property type="molecule type" value="Genomic_DNA"/>
</dbReference>
<organism evidence="2 3">
    <name type="scientific">Elysia marginata</name>
    <dbReference type="NCBI Taxonomy" id="1093978"/>
    <lineage>
        <taxon>Eukaryota</taxon>
        <taxon>Metazoa</taxon>
        <taxon>Spiralia</taxon>
        <taxon>Lophotrochozoa</taxon>
        <taxon>Mollusca</taxon>
        <taxon>Gastropoda</taxon>
        <taxon>Heterobranchia</taxon>
        <taxon>Euthyneura</taxon>
        <taxon>Panpulmonata</taxon>
        <taxon>Sacoglossa</taxon>
        <taxon>Placobranchoidea</taxon>
        <taxon>Plakobranchidae</taxon>
        <taxon>Elysia</taxon>
    </lineage>
</organism>
<dbReference type="Proteomes" id="UP000762676">
    <property type="component" value="Unassembled WGS sequence"/>
</dbReference>
<sequence length="238" mass="28361">MTLEMRKTLLVIGGFCIFLVLLEECINSGHSKRHASRDGLATDELVEGMSQSRDGRIKILKEEDKVNAYKKTDVESRKIDKQREKEMADRIENRRRKEKQMAEQKKNEMRKEERELEIQKNRERKAKEEEIQRQRVLRIKQEQMRVKQLQARQENRGGSDLRVEKKKDEAEKVLEDDDEDEDVDTDVEEEKPNDSNNNDTQEDEEEYLNNVPDEEEEIENERLEKSPYILSPEQDKQL</sequence>
<proteinExistence type="predicted"/>
<comment type="caution">
    <text evidence="2">The sequence shown here is derived from an EMBL/GenBank/DDBJ whole genome shotgun (WGS) entry which is preliminary data.</text>
</comment>
<accession>A0AAV4G3D6</accession>
<protein>
    <submittedName>
        <fullName evidence="2">Uncharacterized protein</fullName>
    </submittedName>
</protein>
<name>A0AAV4G3D6_9GAST</name>